<dbReference type="InterPro" id="IPR011856">
    <property type="entry name" value="tRNA_endonuc-like_dom_sf"/>
</dbReference>
<name>A0A6M3XPN2_9ZZZZ</name>
<dbReference type="EMBL" id="MT144807">
    <property type="protein sequence ID" value="QJH99769.1"/>
    <property type="molecule type" value="Genomic_DNA"/>
</dbReference>
<organism evidence="1">
    <name type="scientific">viral metagenome</name>
    <dbReference type="NCBI Taxonomy" id="1070528"/>
    <lineage>
        <taxon>unclassified sequences</taxon>
        <taxon>metagenomes</taxon>
        <taxon>organismal metagenomes</taxon>
    </lineage>
</organism>
<proteinExistence type="predicted"/>
<reference evidence="1" key="1">
    <citation type="submission" date="2020-03" db="EMBL/GenBank/DDBJ databases">
        <title>The deep terrestrial virosphere.</title>
        <authorList>
            <person name="Holmfeldt K."/>
            <person name="Nilsson E."/>
            <person name="Simone D."/>
            <person name="Lopez-Fernandez M."/>
            <person name="Wu X."/>
            <person name="de Brujin I."/>
            <person name="Lundin D."/>
            <person name="Andersson A."/>
            <person name="Bertilsson S."/>
            <person name="Dopson M."/>
        </authorList>
    </citation>
    <scope>NUCLEOTIDE SEQUENCE</scope>
    <source>
        <strain evidence="1">TM448B01667</strain>
    </source>
</reference>
<dbReference type="Gene3D" id="3.40.1350.10">
    <property type="match status" value="1"/>
</dbReference>
<sequence length="226" mass="26304">MQLGIFKRYGIEFFNDLDTATQNPFFNLKDIGDKYGLTRERIRQIYKAIYSTPFNQIKREKRKDMFATDPCINDPRRKAAETKSFGVRSELDVFKKCESLGFDVKPNCNSTADLWVNGYIVDVKSAKKSFHPGLVSKYYHFAIKSPQLKICDFFICHITSKNTFYVIPKGKIHRRKPLLNGKGASIYIRDETVKSGKNLYSENDNYKPFKEAWHLLKRNQEAICTN</sequence>
<dbReference type="AlphaFoldDB" id="A0A6M3XPN2"/>
<evidence type="ECO:0000313" key="1">
    <source>
        <dbReference type="EMBL" id="QJH99769.1"/>
    </source>
</evidence>
<dbReference type="Gene3D" id="1.10.10.10">
    <property type="entry name" value="Winged helix-like DNA-binding domain superfamily/Winged helix DNA-binding domain"/>
    <property type="match status" value="1"/>
</dbReference>
<accession>A0A6M3XPN2</accession>
<dbReference type="GO" id="GO:0003676">
    <property type="term" value="F:nucleic acid binding"/>
    <property type="evidence" value="ECO:0007669"/>
    <property type="project" value="InterPro"/>
</dbReference>
<gene>
    <name evidence="1" type="ORF">TM448B01667_0018</name>
</gene>
<protein>
    <submittedName>
        <fullName evidence="1">Putative sigma-70 region domain containing protein</fullName>
    </submittedName>
</protein>
<dbReference type="InterPro" id="IPR036388">
    <property type="entry name" value="WH-like_DNA-bd_sf"/>
</dbReference>